<evidence type="ECO:0000259" key="2">
    <source>
        <dbReference type="Pfam" id="PF13548"/>
    </source>
</evidence>
<sequence length="190" mass="20121">MELINVFSAFGLSASAGLNAYIPLLTISLLAKFTKLIQLREPWNVLTDWWIIGILVFLSLIEFFADKVPAVNHVNDIIQTFVRPAAGAIAFAASANIVSDIHPVLSLGMGLLIAGAVHTAKAGLLRPAVTATTGGTANVAVSMAEDFVSFGISVLSVVIPVVIAAIIILVTAWIIFRWRHSSDGKSRSAA</sequence>
<dbReference type="Pfam" id="PF13548">
    <property type="entry name" value="DUF4126"/>
    <property type="match status" value="1"/>
</dbReference>
<evidence type="ECO:0000313" key="3">
    <source>
        <dbReference type="EMBL" id="KPL70224.1"/>
    </source>
</evidence>
<keyword evidence="1" id="KW-0812">Transmembrane</keyword>
<comment type="caution">
    <text evidence="3">The sequence shown here is derived from an EMBL/GenBank/DDBJ whole genome shotgun (WGS) entry which is preliminary data.</text>
</comment>
<reference evidence="3 4" key="1">
    <citation type="submission" date="2015-07" db="EMBL/GenBank/DDBJ databases">
        <title>Genome sequence of Leptolinea tardivitalis DSM 16556.</title>
        <authorList>
            <person name="Hemp J."/>
            <person name="Ward L.M."/>
            <person name="Pace L.A."/>
            <person name="Fischer W.W."/>
        </authorList>
    </citation>
    <scope>NUCLEOTIDE SEQUENCE [LARGE SCALE GENOMIC DNA]</scope>
    <source>
        <strain evidence="3 4">YMTK-2</strain>
    </source>
</reference>
<feature type="domain" description="DUF4126" evidence="2">
    <location>
        <begin position="7"/>
        <end position="178"/>
    </location>
</feature>
<dbReference type="STRING" id="229920.ADM99_13640"/>
<dbReference type="AlphaFoldDB" id="A0A0P6WW44"/>
<keyword evidence="1" id="KW-0472">Membrane</keyword>
<evidence type="ECO:0000313" key="4">
    <source>
        <dbReference type="Proteomes" id="UP000050430"/>
    </source>
</evidence>
<keyword evidence="1" id="KW-1133">Transmembrane helix</keyword>
<dbReference type="RefSeq" id="WP_062422078.1">
    <property type="nucleotide sequence ID" value="NZ_BBYA01000010.1"/>
</dbReference>
<dbReference type="EMBL" id="LGCK01000014">
    <property type="protein sequence ID" value="KPL70224.1"/>
    <property type="molecule type" value="Genomic_DNA"/>
</dbReference>
<dbReference type="InterPro" id="IPR025196">
    <property type="entry name" value="DUF4126"/>
</dbReference>
<keyword evidence="4" id="KW-1185">Reference proteome</keyword>
<accession>A0A0P6WW44</accession>
<dbReference type="OrthoDB" id="161516at2"/>
<feature type="transmembrane region" description="Helical" evidence="1">
    <location>
        <begin position="6"/>
        <end position="31"/>
    </location>
</feature>
<protein>
    <recommendedName>
        <fullName evidence="2">DUF4126 domain-containing protein</fullName>
    </recommendedName>
</protein>
<gene>
    <name evidence="3" type="ORF">ADM99_13640</name>
</gene>
<evidence type="ECO:0000256" key="1">
    <source>
        <dbReference type="SAM" id="Phobius"/>
    </source>
</evidence>
<feature type="transmembrane region" description="Helical" evidence="1">
    <location>
        <begin position="150"/>
        <end position="176"/>
    </location>
</feature>
<proteinExistence type="predicted"/>
<organism evidence="3 4">
    <name type="scientific">Leptolinea tardivitalis</name>
    <dbReference type="NCBI Taxonomy" id="229920"/>
    <lineage>
        <taxon>Bacteria</taxon>
        <taxon>Bacillati</taxon>
        <taxon>Chloroflexota</taxon>
        <taxon>Anaerolineae</taxon>
        <taxon>Anaerolineales</taxon>
        <taxon>Anaerolineaceae</taxon>
        <taxon>Leptolinea</taxon>
    </lineage>
</organism>
<feature type="transmembrane region" description="Helical" evidence="1">
    <location>
        <begin position="43"/>
        <end position="65"/>
    </location>
</feature>
<dbReference type="Proteomes" id="UP000050430">
    <property type="component" value="Unassembled WGS sequence"/>
</dbReference>
<name>A0A0P6WW44_9CHLR</name>